<dbReference type="SUPFAM" id="SSF56219">
    <property type="entry name" value="DNase I-like"/>
    <property type="match status" value="1"/>
</dbReference>
<evidence type="ECO:0000313" key="6">
    <source>
        <dbReference type="Proteomes" id="UP000053477"/>
    </source>
</evidence>
<dbReference type="FunCoup" id="A0A0H2S7N0">
    <property type="interactions" value="262"/>
</dbReference>
<keyword evidence="5" id="KW-0255">Endonuclease</keyword>
<organism evidence="5 6">
    <name type="scientific">Schizopora paradoxa</name>
    <dbReference type="NCBI Taxonomy" id="27342"/>
    <lineage>
        <taxon>Eukaryota</taxon>
        <taxon>Fungi</taxon>
        <taxon>Dikarya</taxon>
        <taxon>Basidiomycota</taxon>
        <taxon>Agaricomycotina</taxon>
        <taxon>Agaricomycetes</taxon>
        <taxon>Hymenochaetales</taxon>
        <taxon>Schizoporaceae</taxon>
        <taxon>Schizopora</taxon>
    </lineage>
</organism>
<dbReference type="InterPro" id="IPR036691">
    <property type="entry name" value="Endo/exonu/phosph_ase_sf"/>
</dbReference>
<sequence>MPSQERTLTPEQIALSIERKRKKAEAALKAPSVQKPVEGVKILERKWLTSPNIKEETITNSITVMTWNMLAQCLVRRELFPTSDCLKAQQRQGMLHEEIRRSDADIICLQEVDRLESLVPFLESLGYSHTYSCGPRKKHGCLIAYRAQVFAKVTDWTVFYDDSEIRKDGEDASFRRGSSFRTRNIGLLVALEQVSSKETIVIATTHLFWHPRYTYERARQAYILARSVEEFKAAHDLKNSPSVIAGDFNFTPTDPAYSMLVGDPVLSTRAADFTVSRVVHVSLDPSVPIADPKKAVDDEEDGGEQPEEEDPDRVIKNARPARPEDGLLEAGELEKLFIDGSAGEPLQSLYDQWQFHGPGRAFVSRAPEAVNRRGKNEPIYSSYTHFWKSTLDYIFARPGQGSQLEVVSVLEPPSEEELSPGLPRKGVCGSDHISLCARISFTPVSRPEDDTLA</sequence>
<dbReference type="Pfam" id="PF03372">
    <property type="entry name" value="Exo_endo_phos"/>
    <property type="match status" value="1"/>
</dbReference>
<evidence type="ECO:0000256" key="3">
    <source>
        <dbReference type="SAM" id="MobiDB-lite"/>
    </source>
</evidence>
<dbReference type="OrthoDB" id="428734at2759"/>
<reference evidence="5 6" key="1">
    <citation type="submission" date="2015-04" db="EMBL/GenBank/DDBJ databases">
        <title>Complete genome sequence of Schizopora paradoxa KUC8140, a cosmopolitan wood degrader in East Asia.</title>
        <authorList>
            <consortium name="DOE Joint Genome Institute"/>
            <person name="Min B."/>
            <person name="Park H."/>
            <person name="Jang Y."/>
            <person name="Kim J.-J."/>
            <person name="Kim K.H."/>
            <person name="Pangilinan J."/>
            <person name="Lipzen A."/>
            <person name="Riley R."/>
            <person name="Grigoriev I.V."/>
            <person name="Spatafora J.W."/>
            <person name="Choi I.-G."/>
        </authorList>
    </citation>
    <scope>NUCLEOTIDE SEQUENCE [LARGE SCALE GENOMIC DNA]</scope>
    <source>
        <strain evidence="5 6">KUC8140</strain>
    </source>
</reference>
<protein>
    <submittedName>
        <fullName evidence="5">Endonuclease/exonuclease/phosphatase</fullName>
    </submittedName>
</protein>
<name>A0A0H2S7N0_9AGAM</name>
<gene>
    <name evidence="5" type="ORF">SCHPADRAFT_864227</name>
</gene>
<dbReference type="PANTHER" id="PTHR12121:SF45">
    <property type="entry name" value="NOCTURNIN"/>
    <property type="match status" value="1"/>
</dbReference>
<dbReference type="Proteomes" id="UP000053477">
    <property type="component" value="Unassembled WGS sequence"/>
</dbReference>
<accession>A0A0H2S7N0</accession>
<feature type="domain" description="Endonuclease/exonuclease/phosphatase" evidence="4">
    <location>
        <begin position="65"/>
        <end position="432"/>
    </location>
</feature>
<keyword evidence="2" id="KW-0378">Hydrolase</keyword>
<keyword evidence="5" id="KW-0540">Nuclease</keyword>
<keyword evidence="5" id="KW-0269">Exonuclease</keyword>
<dbReference type="InParanoid" id="A0A0H2S7N0"/>
<dbReference type="AlphaFoldDB" id="A0A0H2S7N0"/>
<dbReference type="InterPro" id="IPR050410">
    <property type="entry name" value="CCR4/nocturin_mRNA_transcr"/>
</dbReference>
<dbReference type="PANTHER" id="PTHR12121">
    <property type="entry name" value="CARBON CATABOLITE REPRESSOR PROTEIN 4"/>
    <property type="match status" value="1"/>
</dbReference>
<feature type="region of interest" description="Disordered" evidence="3">
    <location>
        <begin position="289"/>
        <end position="326"/>
    </location>
</feature>
<proteinExistence type="inferred from homology"/>
<keyword evidence="6" id="KW-1185">Reference proteome</keyword>
<evidence type="ECO:0000313" key="5">
    <source>
        <dbReference type="EMBL" id="KLO20260.1"/>
    </source>
</evidence>
<feature type="compositionally biased region" description="Acidic residues" evidence="3">
    <location>
        <begin position="297"/>
        <end position="311"/>
    </location>
</feature>
<dbReference type="GO" id="GO:0006139">
    <property type="term" value="P:nucleobase-containing compound metabolic process"/>
    <property type="evidence" value="ECO:0007669"/>
    <property type="project" value="UniProtKB-ARBA"/>
</dbReference>
<evidence type="ECO:0000259" key="4">
    <source>
        <dbReference type="Pfam" id="PF03372"/>
    </source>
</evidence>
<evidence type="ECO:0000256" key="1">
    <source>
        <dbReference type="ARBA" id="ARBA00010774"/>
    </source>
</evidence>
<dbReference type="EMBL" id="KQ085883">
    <property type="protein sequence ID" value="KLO20260.1"/>
    <property type="molecule type" value="Genomic_DNA"/>
</dbReference>
<dbReference type="GO" id="GO:0004519">
    <property type="term" value="F:endonuclease activity"/>
    <property type="evidence" value="ECO:0007669"/>
    <property type="project" value="UniProtKB-KW"/>
</dbReference>
<dbReference type="GO" id="GO:0000175">
    <property type="term" value="F:3'-5'-RNA exonuclease activity"/>
    <property type="evidence" value="ECO:0007669"/>
    <property type="project" value="TreeGrafter"/>
</dbReference>
<evidence type="ECO:0000256" key="2">
    <source>
        <dbReference type="ARBA" id="ARBA00022801"/>
    </source>
</evidence>
<dbReference type="Gene3D" id="3.60.10.10">
    <property type="entry name" value="Endonuclease/exonuclease/phosphatase"/>
    <property type="match status" value="1"/>
</dbReference>
<dbReference type="STRING" id="27342.A0A0H2S7N0"/>
<comment type="similarity">
    <text evidence="1">Belongs to the CCR4/nocturin family.</text>
</comment>
<dbReference type="InterPro" id="IPR005135">
    <property type="entry name" value="Endo/exonuclease/phosphatase"/>
</dbReference>